<feature type="region of interest" description="Disordered" evidence="5">
    <location>
        <begin position="28"/>
        <end position="175"/>
    </location>
</feature>
<feature type="region of interest" description="Disordered" evidence="5">
    <location>
        <begin position="461"/>
        <end position="483"/>
    </location>
</feature>
<evidence type="ECO:0000256" key="4">
    <source>
        <dbReference type="ARBA" id="ARBA00022807"/>
    </source>
</evidence>
<evidence type="ECO:0000259" key="6">
    <source>
        <dbReference type="PROSITE" id="PS50600"/>
    </source>
</evidence>
<dbReference type="EMBL" id="JAWCUI010000025">
    <property type="protein sequence ID" value="KAL1895899.1"/>
    <property type="molecule type" value="Genomic_DNA"/>
</dbReference>
<feature type="compositionally biased region" description="Basic and acidic residues" evidence="5">
    <location>
        <begin position="40"/>
        <end position="50"/>
    </location>
</feature>
<feature type="region of interest" description="Disordered" evidence="5">
    <location>
        <begin position="750"/>
        <end position="770"/>
    </location>
</feature>
<accession>A0ABR3Z5J6</accession>
<evidence type="ECO:0000256" key="5">
    <source>
        <dbReference type="SAM" id="MobiDB-lite"/>
    </source>
</evidence>
<keyword evidence="8" id="KW-1185">Reference proteome</keyword>
<comment type="caution">
    <text evidence="7">The sequence shown here is derived from an EMBL/GenBank/DDBJ whole genome shotgun (WGS) entry which is preliminary data.</text>
</comment>
<dbReference type="SUPFAM" id="SSF54001">
    <property type="entry name" value="Cysteine proteinases"/>
    <property type="match status" value="1"/>
</dbReference>
<evidence type="ECO:0000256" key="2">
    <source>
        <dbReference type="ARBA" id="ARBA00022670"/>
    </source>
</evidence>
<proteinExistence type="inferred from homology"/>
<feature type="region of interest" description="Disordered" evidence="5">
    <location>
        <begin position="199"/>
        <end position="274"/>
    </location>
</feature>
<dbReference type="PANTHER" id="PTHR46468:SF1">
    <property type="entry name" value="SENTRIN-SPECIFIC PROTEASE 8"/>
    <property type="match status" value="1"/>
</dbReference>
<evidence type="ECO:0000256" key="3">
    <source>
        <dbReference type="ARBA" id="ARBA00022801"/>
    </source>
</evidence>
<reference evidence="7 8" key="1">
    <citation type="journal article" date="2024" name="IMA Fungus">
        <title>IMA Genome - F19 : A genome assembly and annotation guide to empower mycologists, including annotated draft genome sequences of Ceratocystis pirilliformis, Diaporthe australafricana, Fusarium ophioides, Paecilomyces lecythidis, and Sporothrix stenoceras.</title>
        <authorList>
            <person name="Aylward J."/>
            <person name="Wilson A.M."/>
            <person name="Visagie C.M."/>
            <person name="Spraker J."/>
            <person name="Barnes I."/>
            <person name="Buitendag C."/>
            <person name="Ceriani C."/>
            <person name="Del Mar Angel L."/>
            <person name="du Plessis D."/>
            <person name="Fuchs T."/>
            <person name="Gasser K."/>
            <person name="Kramer D."/>
            <person name="Li W."/>
            <person name="Munsamy K."/>
            <person name="Piso A."/>
            <person name="Price J.L."/>
            <person name="Sonnekus B."/>
            <person name="Thomas C."/>
            <person name="van der Nest A."/>
            <person name="van Dijk A."/>
            <person name="van Heerden A."/>
            <person name="van Vuuren N."/>
            <person name="Yilmaz N."/>
            <person name="Duong T.A."/>
            <person name="van der Merwe N.A."/>
            <person name="Wingfield M.J."/>
            <person name="Wingfield B.D."/>
        </authorList>
    </citation>
    <scope>NUCLEOTIDE SEQUENCE [LARGE SCALE GENOMIC DNA]</scope>
    <source>
        <strain evidence="7 8">CMW 5346</strain>
    </source>
</reference>
<keyword evidence="2" id="KW-0645">Protease</keyword>
<dbReference type="Proteomes" id="UP001583186">
    <property type="component" value="Unassembled WGS sequence"/>
</dbReference>
<keyword evidence="3" id="KW-0378">Hydrolase</keyword>
<evidence type="ECO:0000313" key="8">
    <source>
        <dbReference type="Proteomes" id="UP001583186"/>
    </source>
</evidence>
<dbReference type="PANTHER" id="PTHR46468">
    <property type="entry name" value="SENTRIN-SPECIFIC PROTEASE 8"/>
    <property type="match status" value="1"/>
</dbReference>
<dbReference type="InterPro" id="IPR003653">
    <property type="entry name" value="Peptidase_C48_C"/>
</dbReference>
<dbReference type="Pfam" id="PF02902">
    <property type="entry name" value="Peptidase_C48"/>
    <property type="match status" value="1"/>
</dbReference>
<feature type="compositionally biased region" description="Basic and acidic residues" evidence="5">
    <location>
        <begin position="70"/>
        <end position="88"/>
    </location>
</feature>
<evidence type="ECO:0000313" key="7">
    <source>
        <dbReference type="EMBL" id="KAL1895899.1"/>
    </source>
</evidence>
<feature type="compositionally biased region" description="Basic residues" evidence="5">
    <location>
        <begin position="247"/>
        <end position="256"/>
    </location>
</feature>
<name>A0ABR3Z5J6_9PEZI</name>
<evidence type="ECO:0000256" key="1">
    <source>
        <dbReference type="ARBA" id="ARBA00005234"/>
    </source>
</evidence>
<gene>
    <name evidence="7" type="ORF">Sste5346_004996</name>
</gene>
<feature type="domain" description="Ubiquitin-like protease family profile" evidence="6">
    <location>
        <begin position="545"/>
        <end position="707"/>
    </location>
</feature>
<dbReference type="PROSITE" id="PS50600">
    <property type="entry name" value="ULP_PROTEASE"/>
    <property type="match status" value="1"/>
</dbReference>
<organism evidence="7 8">
    <name type="scientific">Sporothrix stenoceras</name>
    <dbReference type="NCBI Taxonomy" id="5173"/>
    <lineage>
        <taxon>Eukaryota</taxon>
        <taxon>Fungi</taxon>
        <taxon>Dikarya</taxon>
        <taxon>Ascomycota</taxon>
        <taxon>Pezizomycotina</taxon>
        <taxon>Sordariomycetes</taxon>
        <taxon>Sordariomycetidae</taxon>
        <taxon>Ophiostomatales</taxon>
        <taxon>Ophiostomataceae</taxon>
        <taxon>Sporothrix</taxon>
    </lineage>
</organism>
<sequence length="770" mass="87718">MYHVLRYQAEYRKTQGLIDRGVYGDEESGMERVGNMELELDNKDLSKKEEDSEDNEEGGAPLDRSLSGSDNDHNDHNDHDSDHQNDFHNHRKHNRNDSGYDTLHNTPPPASPSNVSQHTPSISPSPSPSPTRRRSSDSDYTDSGVSVSASASVSPSPTISPTKTSRKRSRGDLENEIKEEIKQLEESKKKKKQEILLFRKIRERNIIMDDEEDDEEAQADDEEDDEEAQADDEDEEEDEDDEDAMPIKRHTGRKHAPPVSLPIREFETVDQDEPIESVEFVEPEQRIEPVQADEPVEPVEPPKNKVYIPATRDWTDDWTVPPAPAPSPILRAVELPASSLPALPTTLLTANMVARDRSSPDDKEDGRIALAKQAAAILKCEWDHNQHDDWAPYQQILPLYPDVDTTEETVWMSTCFVPERNNTPLHPEAYRNHPHTIDRAASGGNHLMVVERLWNDAKDDYKGKPRAYQRNQPNQPRPSPPFKWADPLSAEEEKALDMASIGLIRRGRQLTSQKEAYLNMRGIEFNEKLTVDIQMSKPYLSYYDVTLYHEDVHVLRNDWLTDNNITFWEEYLEHEVLPKYPQARIVLLRATMSVMLMNSRIEDARSALPRFDQTTHIFLPISDAAIRNMGTAEAGSHWSLLLISITDGVAFHYDSMGGCNTHAARNVATRMAAVLNTPLRFRDIEDTPQQANNIDCGVFVCVLMRFLLVKRLLNAHAREKVSMSLGGKMIDAQGGRQEMLRIIENLRREAERRRSASPMHFSKKETPRIS</sequence>
<protein>
    <recommendedName>
        <fullName evidence="6">Ubiquitin-like protease family profile domain-containing protein</fullName>
    </recommendedName>
</protein>
<feature type="compositionally biased region" description="Acidic residues" evidence="5">
    <location>
        <begin position="208"/>
        <end position="244"/>
    </location>
</feature>
<comment type="similarity">
    <text evidence="1">Belongs to the peptidase C48 family.</text>
</comment>
<dbReference type="InterPro" id="IPR038765">
    <property type="entry name" value="Papain-like_cys_pep_sf"/>
</dbReference>
<dbReference type="Gene3D" id="3.40.395.10">
    <property type="entry name" value="Adenoviral Proteinase, Chain A"/>
    <property type="match status" value="1"/>
</dbReference>
<dbReference type="InterPro" id="IPR044613">
    <property type="entry name" value="Nep1/2-like"/>
</dbReference>
<feature type="compositionally biased region" description="Low complexity" evidence="5">
    <location>
        <begin position="141"/>
        <end position="163"/>
    </location>
</feature>
<keyword evidence="4" id="KW-0788">Thiol protease</keyword>